<dbReference type="Gene3D" id="3.40.190.290">
    <property type="match status" value="1"/>
</dbReference>
<dbReference type="PRINTS" id="PR00039">
    <property type="entry name" value="HTHLYSR"/>
</dbReference>
<dbReference type="Proteomes" id="UP000233597">
    <property type="component" value="Unassembled WGS sequence"/>
</dbReference>
<gene>
    <name evidence="6" type="ORF">COO20_15925</name>
</gene>
<evidence type="ECO:0000256" key="4">
    <source>
        <dbReference type="ARBA" id="ARBA00023163"/>
    </source>
</evidence>
<evidence type="ECO:0000313" key="6">
    <source>
        <dbReference type="EMBL" id="PKR53157.1"/>
    </source>
</evidence>
<reference evidence="6 7" key="1">
    <citation type="submission" date="2017-09" db="EMBL/GenBank/DDBJ databases">
        <title>Biodiversity and function of Thalassospira species in the particle-attached aromatic-hydrocarbon-degrading consortia from the surface seawater of the South China Sea.</title>
        <authorList>
            <person name="Dong C."/>
            <person name="Liu R."/>
            <person name="Shao Z."/>
        </authorList>
    </citation>
    <scope>NUCLEOTIDE SEQUENCE [LARGE SCALE GENOMIC DNA]</scope>
    <source>
        <strain evidence="6 7">CSC1P2</strain>
    </source>
</reference>
<evidence type="ECO:0000256" key="3">
    <source>
        <dbReference type="ARBA" id="ARBA00023125"/>
    </source>
</evidence>
<protein>
    <recommendedName>
        <fullName evidence="5">HTH lysR-type domain-containing protein</fullName>
    </recommendedName>
</protein>
<dbReference type="Pfam" id="PF00126">
    <property type="entry name" value="HTH_1"/>
    <property type="match status" value="1"/>
</dbReference>
<dbReference type="PROSITE" id="PS50931">
    <property type="entry name" value="HTH_LYSR"/>
    <property type="match status" value="1"/>
</dbReference>
<proteinExistence type="inferred from homology"/>
<dbReference type="InterPro" id="IPR036388">
    <property type="entry name" value="WH-like_DNA-bd_sf"/>
</dbReference>
<comment type="caution">
    <text evidence="6">The sequence shown here is derived from an EMBL/GenBank/DDBJ whole genome shotgun (WGS) entry which is preliminary data.</text>
</comment>
<dbReference type="InterPro" id="IPR036390">
    <property type="entry name" value="WH_DNA-bd_sf"/>
</dbReference>
<dbReference type="SUPFAM" id="SSF53850">
    <property type="entry name" value="Periplasmic binding protein-like II"/>
    <property type="match status" value="1"/>
</dbReference>
<dbReference type="Gene3D" id="1.10.10.10">
    <property type="entry name" value="Winged helix-like DNA-binding domain superfamily/Winged helix DNA-binding domain"/>
    <property type="match status" value="1"/>
</dbReference>
<evidence type="ECO:0000259" key="5">
    <source>
        <dbReference type="PROSITE" id="PS50931"/>
    </source>
</evidence>
<dbReference type="RefSeq" id="WP_101268306.1">
    <property type="nucleotide sequence ID" value="NZ_NWTK01000010.1"/>
</dbReference>
<evidence type="ECO:0000256" key="1">
    <source>
        <dbReference type="ARBA" id="ARBA00009437"/>
    </source>
</evidence>
<dbReference type="InterPro" id="IPR005119">
    <property type="entry name" value="LysR_subst-bd"/>
</dbReference>
<keyword evidence="2" id="KW-0805">Transcription regulation</keyword>
<dbReference type="PANTHER" id="PTHR30537">
    <property type="entry name" value="HTH-TYPE TRANSCRIPTIONAL REGULATOR"/>
    <property type="match status" value="1"/>
</dbReference>
<dbReference type="SUPFAM" id="SSF46785">
    <property type="entry name" value="Winged helix' DNA-binding domain"/>
    <property type="match status" value="1"/>
</dbReference>
<sequence>MLSAKTPDWDHIRMFLGIARAGSLRAASMEMGISQPTVGRHLSALEESLAVTLFDRLPEGLRLTDAGRDLMPRAEAMETAALAFHRQGDAISGVRDRQVRLTASPWSALFLSGEIGARPEGLFLEIRQSDDTQLLTKREADFAVRHGLPLTGDFVTRRLGSIACAVYAAPSLAASMLAMTRDRIFVDAPWACFAEEFDLYESQRWILGHLGDAKPVFRAGTTPMLQHAMRSGIGAGILPCFLGDDDPALVRVSQPISALNSDIWLIVHRDLRKAEGILLASDWVAERFKARQLKLTGAAGHASHQCNLG</sequence>
<dbReference type="GO" id="GO:0006351">
    <property type="term" value="P:DNA-templated transcription"/>
    <property type="evidence" value="ECO:0007669"/>
    <property type="project" value="TreeGrafter"/>
</dbReference>
<dbReference type="EMBL" id="NWTK01000010">
    <property type="protein sequence ID" value="PKR53157.1"/>
    <property type="molecule type" value="Genomic_DNA"/>
</dbReference>
<feature type="domain" description="HTH lysR-type" evidence="5">
    <location>
        <begin position="7"/>
        <end position="64"/>
    </location>
</feature>
<evidence type="ECO:0000256" key="2">
    <source>
        <dbReference type="ARBA" id="ARBA00023015"/>
    </source>
</evidence>
<dbReference type="PANTHER" id="PTHR30537:SF3">
    <property type="entry name" value="TRANSCRIPTIONAL REGULATORY PROTEIN"/>
    <property type="match status" value="1"/>
</dbReference>
<dbReference type="AlphaFoldDB" id="A0A2N3KRJ2"/>
<dbReference type="InterPro" id="IPR000847">
    <property type="entry name" value="LysR_HTH_N"/>
</dbReference>
<organism evidence="6 7">
    <name type="scientific">Thalassospira marina</name>
    <dbReference type="NCBI Taxonomy" id="2048283"/>
    <lineage>
        <taxon>Bacteria</taxon>
        <taxon>Pseudomonadati</taxon>
        <taxon>Pseudomonadota</taxon>
        <taxon>Alphaproteobacteria</taxon>
        <taxon>Rhodospirillales</taxon>
        <taxon>Thalassospiraceae</taxon>
        <taxon>Thalassospira</taxon>
    </lineage>
</organism>
<name>A0A2N3KRJ2_9PROT</name>
<dbReference type="InterPro" id="IPR058163">
    <property type="entry name" value="LysR-type_TF_proteobact-type"/>
</dbReference>
<keyword evidence="4" id="KW-0804">Transcription</keyword>
<dbReference type="Pfam" id="PF03466">
    <property type="entry name" value="LysR_substrate"/>
    <property type="match status" value="1"/>
</dbReference>
<comment type="similarity">
    <text evidence="1">Belongs to the LysR transcriptional regulatory family.</text>
</comment>
<dbReference type="GO" id="GO:0043565">
    <property type="term" value="F:sequence-specific DNA binding"/>
    <property type="evidence" value="ECO:0007669"/>
    <property type="project" value="TreeGrafter"/>
</dbReference>
<accession>A0A2N3KRJ2</accession>
<dbReference type="OrthoDB" id="7333438at2"/>
<evidence type="ECO:0000313" key="7">
    <source>
        <dbReference type="Proteomes" id="UP000233597"/>
    </source>
</evidence>
<dbReference type="GO" id="GO:0003700">
    <property type="term" value="F:DNA-binding transcription factor activity"/>
    <property type="evidence" value="ECO:0007669"/>
    <property type="project" value="InterPro"/>
</dbReference>
<keyword evidence="3" id="KW-0238">DNA-binding</keyword>